<feature type="region of interest" description="Disordered" evidence="1">
    <location>
        <begin position="39"/>
        <end position="128"/>
    </location>
</feature>
<reference evidence="2" key="1">
    <citation type="submission" date="2018-05" db="EMBL/GenBank/DDBJ databases">
        <title>Draft genome of Mucuna pruriens seed.</title>
        <authorList>
            <person name="Nnadi N.E."/>
            <person name="Vos R."/>
            <person name="Hasami M.H."/>
            <person name="Devisetty U.K."/>
            <person name="Aguiy J.C."/>
        </authorList>
    </citation>
    <scope>NUCLEOTIDE SEQUENCE [LARGE SCALE GENOMIC DNA]</scope>
    <source>
        <strain evidence="2">JCA_2017</strain>
    </source>
</reference>
<evidence type="ECO:0000256" key="1">
    <source>
        <dbReference type="SAM" id="MobiDB-lite"/>
    </source>
</evidence>
<proteinExistence type="predicted"/>
<dbReference type="AlphaFoldDB" id="A0A371IH10"/>
<evidence type="ECO:0000313" key="3">
    <source>
        <dbReference type="Proteomes" id="UP000257109"/>
    </source>
</evidence>
<feature type="compositionally biased region" description="Basic and acidic residues" evidence="1">
    <location>
        <begin position="64"/>
        <end position="87"/>
    </location>
</feature>
<name>A0A371IH10_MUCPR</name>
<keyword evidence="3" id="KW-1185">Reference proteome</keyword>
<feature type="compositionally biased region" description="Basic and acidic residues" evidence="1">
    <location>
        <begin position="104"/>
        <end position="115"/>
    </location>
</feature>
<gene>
    <name evidence="2" type="ORF">CR513_00618</name>
</gene>
<feature type="compositionally biased region" description="Basic residues" evidence="1">
    <location>
        <begin position="94"/>
        <end position="103"/>
    </location>
</feature>
<sequence>MWDSSEERDSCSPKTQRMINQMKKLEAKLEQKLEKLEKANREGLDLVKRETQSSNTKVEALSNTREEYRQPFLHKSEGSREERHYSERSVSSRSQRRERHGRKERYVRNDREKRHERNRRGREKPRKKELDIGKVYALMWWNQVLEDIRKERKGPCESWDTLNRDL</sequence>
<accession>A0A371IH10</accession>
<dbReference type="Proteomes" id="UP000257109">
    <property type="component" value="Unassembled WGS sequence"/>
</dbReference>
<feature type="compositionally biased region" description="Basic and acidic residues" evidence="1">
    <location>
        <begin position="39"/>
        <end position="51"/>
    </location>
</feature>
<feature type="compositionally biased region" description="Polar residues" evidence="1">
    <location>
        <begin position="52"/>
        <end position="63"/>
    </location>
</feature>
<feature type="compositionally biased region" description="Basic residues" evidence="1">
    <location>
        <begin position="116"/>
        <end position="125"/>
    </location>
</feature>
<feature type="non-terminal residue" evidence="2">
    <location>
        <position position="1"/>
    </location>
</feature>
<comment type="caution">
    <text evidence="2">The sequence shown here is derived from an EMBL/GenBank/DDBJ whole genome shotgun (WGS) entry which is preliminary data.</text>
</comment>
<evidence type="ECO:0000313" key="2">
    <source>
        <dbReference type="EMBL" id="RDY14339.1"/>
    </source>
</evidence>
<dbReference type="EMBL" id="QJKJ01000091">
    <property type="protein sequence ID" value="RDY14339.1"/>
    <property type="molecule type" value="Genomic_DNA"/>
</dbReference>
<organism evidence="2 3">
    <name type="scientific">Mucuna pruriens</name>
    <name type="common">Velvet bean</name>
    <name type="synonym">Dolichos pruriens</name>
    <dbReference type="NCBI Taxonomy" id="157652"/>
    <lineage>
        <taxon>Eukaryota</taxon>
        <taxon>Viridiplantae</taxon>
        <taxon>Streptophyta</taxon>
        <taxon>Embryophyta</taxon>
        <taxon>Tracheophyta</taxon>
        <taxon>Spermatophyta</taxon>
        <taxon>Magnoliopsida</taxon>
        <taxon>eudicotyledons</taxon>
        <taxon>Gunneridae</taxon>
        <taxon>Pentapetalae</taxon>
        <taxon>rosids</taxon>
        <taxon>fabids</taxon>
        <taxon>Fabales</taxon>
        <taxon>Fabaceae</taxon>
        <taxon>Papilionoideae</taxon>
        <taxon>50 kb inversion clade</taxon>
        <taxon>NPAAA clade</taxon>
        <taxon>indigoferoid/millettioid clade</taxon>
        <taxon>Phaseoleae</taxon>
        <taxon>Mucuna</taxon>
    </lineage>
</organism>
<protein>
    <submittedName>
        <fullName evidence="2">Uncharacterized protein</fullName>
    </submittedName>
</protein>